<dbReference type="PANTHER" id="PTHR10535:SF2">
    <property type="entry name" value="DNA-DIRECTED RNA POLYMERASE V SUBUNIT 5A"/>
    <property type="match status" value="1"/>
</dbReference>
<organism evidence="3 4">
    <name type="scientific">Sorghum bicolor</name>
    <name type="common">Sorghum</name>
    <name type="synonym">Sorghum vulgare</name>
    <dbReference type="NCBI Taxonomy" id="4558"/>
    <lineage>
        <taxon>Eukaryota</taxon>
        <taxon>Viridiplantae</taxon>
        <taxon>Streptophyta</taxon>
        <taxon>Embryophyta</taxon>
        <taxon>Tracheophyta</taxon>
        <taxon>Spermatophyta</taxon>
        <taxon>Magnoliopsida</taxon>
        <taxon>Liliopsida</taxon>
        <taxon>Poales</taxon>
        <taxon>Poaceae</taxon>
        <taxon>PACMAD clade</taxon>
        <taxon>Panicoideae</taxon>
        <taxon>Andropogonodae</taxon>
        <taxon>Andropogoneae</taxon>
        <taxon>Sorghinae</taxon>
        <taxon>Sorghum</taxon>
    </lineage>
</organism>
<dbReference type="GO" id="GO:0003677">
    <property type="term" value="F:DNA binding"/>
    <property type="evidence" value="ECO:0007669"/>
    <property type="project" value="InterPro"/>
</dbReference>
<evidence type="ECO:0000313" key="3">
    <source>
        <dbReference type="EMBL" id="KAG0519749.1"/>
    </source>
</evidence>
<sequence length="301" mass="34138">MRPHCRVSSPTLPWSPPRRVSSLKPPCLPTTSARQSHTMLVRRVRSPKQRPRSLAHWRCGRVVASTHRAVRSLARRAATLAKKKVTTLAHQSHKPCIVFTIGTALKRYKARESIKEIFPFKVDTFQNARAATLKPVRPWPPTWCSPRGTAAAGTHQGWHADDAEVEQVLRGRPGAAAQLRQRARVLRRGWQNSARAPWPVVRRFPPPWLTSLRLPDGDTRPMVETADSDLGRHVLKPKHEVLTVEEKVKLQKDYNVVDSHLPLMLESDAVAHYQGFRQGTVVKVTYDNELTGNHVTYRCIF</sequence>
<reference evidence="3" key="2">
    <citation type="submission" date="2020-10" db="EMBL/GenBank/DDBJ databases">
        <authorList>
            <person name="Cooper E.A."/>
            <person name="Brenton Z.W."/>
            <person name="Flinn B.S."/>
            <person name="Jenkins J."/>
            <person name="Shu S."/>
            <person name="Flowers D."/>
            <person name="Luo F."/>
            <person name="Wang Y."/>
            <person name="Xia P."/>
            <person name="Barry K."/>
            <person name="Daum C."/>
            <person name="Lipzen A."/>
            <person name="Yoshinaga Y."/>
            <person name="Schmutz J."/>
            <person name="Saski C."/>
            <person name="Vermerris W."/>
            <person name="Kresovich S."/>
        </authorList>
    </citation>
    <scope>NUCLEOTIDE SEQUENCE</scope>
</reference>
<evidence type="ECO:0000313" key="4">
    <source>
        <dbReference type="Proteomes" id="UP000807115"/>
    </source>
</evidence>
<dbReference type="GO" id="GO:0003899">
    <property type="term" value="F:DNA-directed RNA polymerase activity"/>
    <property type="evidence" value="ECO:0007669"/>
    <property type="project" value="InterPro"/>
</dbReference>
<dbReference type="AlphaFoldDB" id="A0A921QCH8"/>
<dbReference type="PANTHER" id="PTHR10535">
    <property type="entry name" value="DNA-DIRECTED RNA POLYMERASES I, II, AND III SUBUNIT RPABC1"/>
    <property type="match status" value="1"/>
</dbReference>
<feature type="domain" description="RNA polymerase subunit H/Rpb5 C-terminal" evidence="2">
    <location>
        <begin position="232"/>
        <end position="300"/>
    </location>
</feature>
<gene>
    <name evidence="3" type="ORF">BDA96_08G013300</name>
</gene>
<dbReference type="Gene3D" id="3.90.940.20">
    <property type="entry name" value="RPB5-like RNA polymerase subunit"/>
    <property type="match status" value="1"/>
</dbReference>
<dbReference type="InterPro" id="IPR035913">
    <property type="entry name" value="RPB5-like_sf"/>
</dbReference>
<dbReference type="InterPro" id="IPR000783">
    <property type="entry name" value="RNA_pol_subH/Rpb5_C"/>
</dbReference>
<dbReference type="GO" id="GO:0006351">
    <property type="term" value="P:DNA-templated transcription"/>
    <property type="evidence" value="ECO:0007669"/>
    <property type="project" value="InterPro"/>
</dbReference>
<feature type="region of interest" description="Disordered" evidence="1">
    <location>
        <begin position="1"/>
        <end position="34"/>
    </location>
</feature>
<protein>
    <recommendedName>
        <fullName evidence="2">RNA polymerase subunit H/Rpb5 C-terminal domain-containing protein</fullName>
    </recommendedName>
</protein>
<dbReference type="Pfam" id="PF01191">
    <property type="entry name" value="RNA_pol_Rpb5_C"/>
    <property type="match status" value="1"/>
</dbReference>
<dbReference type="EMBL" id="CM027687">
    <property type="protein sequence ID" value="KAG0519749.1"/>
    <property type="molecule type" value="Genomic_DNA"/>
</dbReference>
<accession>A0A921QCH8</accession>
<comment type="caution">
    <text evidence="3">The sequence shown here is derived from an EMBL/GenBank/DDBJ whole genome shotgun (WGS) entry which is preliminary data.</text>
</comment>
<dbReference type="Proteomes" id="UP000807115">
    <property type="component" value="Chromosome 8"/>
</dbReference>
<name>A0A921QCH8_SORBI</name>
<proteinExistence type="predicted"/>
<evidence type="ECO:0000259" key="2">
    <source>
        <dbReference type="Pfam" id="PF01191"/>
    </source>
</evidence>
<reference evidence="3" key="1">
    <citation type="journal article" date="2019" name="BMC Genomics">
        <title>A new reference genome for Sorghum bicolor reveals high levels of sequence similarity between sweet and grain genotypes: implications for the genetics of sugar metabolism.</title>
        <authorList>
            <person name="Cooper E.A."/>
            <person name="Brenton Z.W."/>
            <person name="Flinn B.S."/>
            <person name="Jenkins J."/>
            <person name="Shu S."/>
            <person name="Flowers D."/>
            <person name="Luo F."/>
            <person name="Wang Y."/>
            <person name="Xia P."/>
            <person name="Barry K."/>
            <person name="Daum C."/>
            <person name="Lipzen A."/>
            <person name="Yoshinaga Y."/>
            <person name="Schmutz J."/>
            <person name="Saski C."/>
            <person name="Vermerris W."/>
            <person name="Kresovich S."/>
        </authorList>
    </citation>
    <scope>NUCLEOTIDE SEQUENCE</scope>
</reference>
<dbReference type="InterPro" id="IPR014381">
    <property type="entry name" value="Arch_Rpo5/euc_Rpb5"/>
</dbReference>
<evidence type="ECO:0000256" key="1">
    <source>
        <dbReference type="SAM" id="MobiDB-lite"/>
    </source>
</evidence>
<dbReference type="SUPFAM" id="SSF55287">
    <property type="entry name" value="RPB5-like RNA polymerase subunit"/>
    <property type="match status" value="1"/>
</dbReference>